<gene>
    <name evidence="10" type="primary">xerC</name>
</gene>
<feature type="active site" evidence="10">
    <location>
        <position position="302"/>
    </location>
</feature>
<feature type="domain" description="Core-binding (CB)" evidence="13">
    <location>
        <begin position="57"/>
        <end position="143"/>
    </location>
</feature>
<protein>
    <recommendedName>
        <fullName evidence="10">Tyrosine recombinase XerC</fullName>
    </recommendedName>
</protein>
<evidence type="ECO:0000256" key="7">
    <source>
        <dbReference type="ARBA" id="ARBA00023125"/>
    </source>
</evidence>
<dbReference type="GO" id="GO:0003677">
    <property type="term" value="F:DNA binding"/>
    <property type="evidence" value="ECO:0007669"/>
    <property type="project" value="UniProtKB-UniRule"/>
</dbReference>
<evidence type="ECO:0000256" key="10">
    <source>
        <dbReference type="HAMAP-Rule" id="MF_01808"/>
    </source>
</evidence>
<dbReference type="Gene3D" id="1.10.443.10">
    <property type="entry name" value="Intergrase catalytic core"/>
    <property type="match status" value="1"/>
</dbReference>
<evidence type="ECO:0000256" key="3">
    <source>
        <dbReference type="ARBA" id="ARBA00022490"/>
    </source>
</evidence>
<keyword evidence="9 10" id="KW-0131">Cell cycle</keyword>
<evidence type="ECO:0000256" key="4">
    <source>
        <dbReference type="ARBA" id="ARBA00022618"/>
    </source>
</evidence>
<dbReference type="GO" id="GO:0006313">
    <property type="term" value="P:DNA transposition"/>
    <property type="evidence" value="ECO:0007669"/>
    <property type="project" value="UniProtKB-UniRule"/>
</dbReference>
<dbReference type="InterPro" id="IPR011010">
    <property type="entry name" value="DNA_brk_join_enz"/>
</dbReference>
<dbReference type="GO" id="GO:0051301">
    <property type="term" value="P:cell division"/>
    <property type="evidence" value="ECO:0007669"/>
    <property type="project" value="UniProtKB-KW"/>
</dbReference>
<organism evidence="14">
    <name type="scientific">uncultured bacterium A1Q1_fos_560</name>
    <dbReference type="NCBI Taxonomy" id="1256584"/>
    <lineage>
        <taxon>Bacteria</taxon>
        <taxon>environmental samples</taxon>
    </lineage>
</organism>
<feature type="active site" evidence="10">
    <location>
        <position position="325"/>
    </location>
</feature>
<dbReference type="PROSITE" id="PS51898">
    <property type="entry name" value="TYR_RECOMBINASE"/>
    <property type="match status" value="1"/>
</dbReference>
<keyword evidence="4 10" id="KW-0132">Cell division</keyword>
<dbReference type="GO" id="GO:0007059">
    <property type="term" value="P:chromosome segregation"/>
    <property type="evidence" value="ECO:0007669"/>
    <property type="project" value="UniProtKB-UniRule"/>
</dbReference>
<reference evidence="14" key="1">
    <citation type="submission" date="2012-09" db="EMBL/GenBank/DDBJ databases">
        <title>Metagenomic Characterization of a Microbial Community in Wastewater Detects High Levels of Antibiotic Resistance.</title>
        <authorList>
            <person name="Abrams M."/>
            <person name="Caldwell A."/>
            <person name="Vandaei E."/>
            <person name="Lee W."/>
            <person name="Perrott J."/>
            <person name="Khan S.Y."/>
            <person name="Ta J."/>
            <person name="Romero D."/>
            <person name="Nguyen V."/>
            <person name="Pourmand N."/>
            <person name="Ouverney C.C."/>
        </authorList>
    </citation>
    <scope>NUCLEOTIDE SEQUENCE</scope>
</reference>
<dbReference type="InterPro" id="IPR010998">
    <property type="entry name" value="Integrase_recombinase_N"/>
</dbReference>
<dbReference type="NCBIfam" id="TIGR02225">
    <property type="entry name" value="recomb_XerD"/>
    <property type="match status" value="1"/>
</dbReference>
<evidence type="ECO:0000256" key="2">
    <source>
        <dbReference type="ARBA" id="ARBA00010450"/>
    </source>
</evidence>
<dbReference type="Pfam" id="PF02899">
    <property type="entry name" value="Phage_int_SAM_1"/>
    <property type="match status" value="1"/>
</dbReference>
<evidence type="ECO:0000256" key="8">
    <source>
        <dbReference type="ARBA" id="ARBA00023172"/>
    </source>
</evidence>
<keyword evidence="7 10" id="KW-0238">DNA-binding</keyword>
<dbReference type="NCBIfam" id="NF001399">
    <property type="entry name" value="PRK00283.1"/>
    <property type="match status" value="1"/>
</dbReference>
<dbReference type="InterPro" id="IPR044068">
    <property type="entry name" value="CB"/>
</dbReference>
<feature type="region of interest" description="Disordered" evidence="11">
    <location>
        <begin position="353"/>
        <end position="375"/>
    </location>
</feature>
<dbReference type="HAMAP" id="MF_01808">
    <property type="entry name" value="Recomb_XerC_XerD"/>
    <property type="match status" value="1"/>
</dbReference>
<dbReference type="InterPro" id="IPR013762">
    <property type="entry name" value="Integrase-like_cat_sf"/>
</dbReference>
<name>L7W0U9_9BACT</name>
<evidence type="ECO:0000256" key="1">
    <source>
        <dbReference type="ARBA" id="ARBA00004496"/>
    </source>
</evidence>
<accession>L7W0U9</accession>
<evidence type="ECO:0000256" key="6">
    <source>
        <dbReference type="ARBA" id="ARBA00022908"/>
    </source>
</evidence>
<proteinExistence type="inferred from homology"/>
<feature type="active site" evidence="10">
    <location>
        <position position="204"/>
    </location>
</feature>
<comment type="subcellular location">
    <subcellularLocation>
        <location evidence="1 10">Cytoplasm</location>
    </subcellularLocation>
</comment>
<keyword evidence="5 10" id="KW-0159">Chromosome partition</keyword>
<dbReference type="InterPro" id="IPR011932">
    <property type="entry name" value="Recomb_XerD"/>
</dbReference>
<evidence type="ECO:0000256" key="9">
    <source>
        <dbReference type="ARBA" id="ARBA00023306"/>
    </source>
</evidence>
<keyword evidence="8 10" id="KW-0233">DNA recombination</keyword>
<evidence type="ECO:0000259" key="13">
    <source>
        <dbReference type="PROSITE" id="PS51900"/>
    </source>
</evidence>
<dbReference type="PANTHER" id="PTHR30349:SF81">
    <property type="entry name" value="TYROSINE RECOMBINASE XERC"/>
    <property type="match status" value="1"/>
</dbReference>
<comment type="subunit">
    <text evidence="10">Forms a cyclic heterotetrameric complex composed of two molecules of XerC and two molecules of XerD.</text>
</comment>
<dbReference type="Gene3D" id="1.10.150.130">
    <property type="match status" value="1"/>
</dbReference>
<dbReference type="InterPro" id="IPR004107">
    <property type="entry name" value="Integrase_SAM-like_N"/>
</dbReference>
<dbReference type="PANTHER" id="PTHR30349">
    <property type="entry name" value="PHAGE INTEGRASE-RELATED"/>
    <property type="match status" value="1"/>
</dbReference>
<comment type="similarity">
    <text evidence="2">Belongs to the 'phage' integrase family. XerD subfamily.</text>
</comment>
<dbReference type="SUPFAM" id="SSF56349">
    <property type="entry name" value="DNA breaking-rejoining enzymes"/>
    <property type="match status" value="1"/>
</dbReference>
<evidence type="ECO:0000256" key="11">
    <source>
        <dbReference type="SAM" id="MobiDB-lite"/>
    </source>
</evidence>
<dbReference type="GO" id="GO:0009037">
    <property type="term" value="F:tyrosine-based site-specific recombinase activity"/>
    <property type="evidence" value="ECO:0007669"/>
    <property type="project" value="UniProtKB-UniRule"/>
</dbReference>
<dbReference type="InterPro" id="IPR050090">
    <property type="entry name" value="Tyrosine_recombinase_XerCD"/>
</dbReference>
<feature type="active site" description="O-(3'-phospho-DNA)-tyrosine intermediate" evidence="10">
    <location>
        <position position="334"/>
    </location>
</feature>
<sequence length="375" mass="41279">MEATIGNRCGGVKVTQGSCIVFRGGLGYSRAVMVPSSPTRVCSMSGDAVDKALPGTLPLDSVIERYWSHLRIARGLSSNTLLAYQRDIATFQRYLRDQGIHEPREVTPPLLSSFLDHLHRSGLASSSRARALAAIRSLFRFLQQEGMVSVNPTGSLRSTSRARRLPKTLSVEEVDRLLSMPAGRSPEDHRDRAMVEVLYAAGLRVSELIGLKVDQCNLEIGYLGITGKGNKQRVVPIGRPAVAEMQAYLLQVRPVLLKRRSSRFAFVTRRGTPLTRQGFWKLLRARAKRAGIARLPSPHMLRHTFATHVLQGGADLRSVQAMLGHADIVTTQIYTHVDAAQLKKVHTACFPRNRSGRECAQGGKRGATTVPDESE</sequence>
<dbReference type="InterPro" id="IPR002104">
    <property type="entry name" value="Integrase_catalytic"/>
</dbReference>
<dbReference type="EMBL" id="JX649893">
    <property type="protein sequence ID" value="AGC72145.1"/>
    <property type="molecule type" value="Genomic_DNA"/>
</dbReference>
<dbReference type="Pfam" id="PF00589">
    <property type="entry name" value="Phage_integrase"/>
    <property type="match status" value="1"/>
</dbReference>
<feature type="domain" description="Tyr recombinase" evidence="12">
    <location>
        <begin position="164"/>
        <end position="347"/>
    </location>
</feature>
<keyword evidence="3 10" id="KW-0963">Cytoplasm</keyword>
<evidence type="ECO:0000256" key="5">
    <source>
        <dbReference type="ARBA" id="ARBA00022829"/>
    </source>
</evidence>
<dbReference type="PROSITE" id="PS51900">
    <property type="entry name" value="CB"/>
    <property type="match status" value="1"/>
</dbReference>
<dbReference type="CDD" id="cd00798">
    <property type="entry name" value="INT_XerDC_C"/>
    <property type="match status" value="1"/>
</dbReference>
<comment type="similarity">
    <text evidence="10">Belongs to the 'phage' integrase family. XerC subfamily.</text>
</comment>
<comment type="function">
    <text evidence="10">Site-specific tyrosine recombinase, which acts by catalyzing the cutting and rejoining of the recombining DNA molecules. The XerC-XerD complex is essential to convert dimers of the bacterial chromosome into monomers to permit their segregation at cell division. It also contributes to the segregational stability of plasmids.</text>
</comment>
<feature type="active site" evidence="10">
    <location>
        <position position="299"/>
    </location>
</feature>
<evidence type="ECO:0000313" key="14">
    <source>
        <dbReference type="EMBL" id="AGC72145.1"/>
    </source>
</evidence>
<keyword evidence="6 10" id="KW-0229">DNA integration</keyword>
<dbReference type="GO" id="GO:0005737">
    <property type="term" value="C:cytoplasm"/>
    <property type="evidence" value="ECO:0007669"/>
    <property type="project" value="UniProtKB-SubCell"/>
</dbReference>
<evidence type="ECO:0000259" key="12">
    <source>
        <dbReference type="PROSITE" id="PS51898"/>
    </source>
</evidence>
<dbReference type="AlphaFoldDB" id="L7W0U9"/>
<feature type="active site" evidence="10">
    <location>
        <position position="228"/>
    </location>
</feature>
<dbReference type="InterPro" id="IPR023009">
    <property type="entry name" value="Tyrosine_recombinase_XerC/XerD"/>
</dbReference>